<dbReference type="Proteomes" id="UP000247150">
    <property type="component" value="Unassembled WGS sequence"/>
</dbReference>
<proteinExistence type="predicted"/>
<feature type="transmembrane region" description="Helical" evidence="1">
    <location>
        <begin position="12"/>
        <end position="31"/>
    </location>
</feature>
<accession>A0A2V3A8Y7</accession>
<organism evidence="2 3">
    <name type="scientific">Cytobacillus oceanisediminis</name>
    <dbReference type="NCBI Taxonomy" id="665099"/>
    <lineage>
        <taxon>Bacteria</taxon>
        <taxon>Bacillati</taxon>
        <taxon>Bacillota</taxon>
        <taxon>Bacilli</taxon>
        <taxon>Bacillales</taxon>
        <taxon>Bacillaceae</taxon>
        <taxon>Cytobacillus</taxon>
    </lineage>
</organism>
<keyword evidence="1" id="KW-0472">Membrane</keyword>
<dbReference type="EMBL" id="QGTW01000002">
    <property type="protein sequence ID" value="PWW31393.1"/>
    <property type="molecule type" value="Genomic_DNA"/>
</dbReference>
<dbReference type="AlphaFoldDB" id="A0A2V3A8Y7"/>
<sequence length="356" mass="40954">MTNEEKGQSTTVVPVVILIFAVIFYMASNSIETKLDRYFEKKYGIEVVMVVEEEWNTGNMGHLTHEVAVKGNKHIKFNVFVSDGEITGDTYHRGLDAYEQYKKLEPLLPEIEALGYGKPPFGNKLEYIREIAGEYNLKFSHNGKLDFHTFEEEGFSDFFQLVQLIDESGINVRSLSVYYTEPLREGEMPGDLSLWIGGLKNAKSEEEVLEMLRTGNWDLKNAYISKAYNGALEKAENERFRFAAVYEDDWLICRNIYPITGYCSPYEAHVAYPQNEFQPDSSLLEEDLERAREVLTEILPENSKFTIVLAGVEDVYQPKKNNNTIDFKRITIESNDWNKYDSIKSLLEAKFKEQGA</sequence>
<dbReference type="RefSeq" id="WP_110063925.1">
    <property type="nucleotide sequence ID" value="NZ_QGTW01000002.1"/>
</dbReference>
<evidence type="ECO:0000313" key="2">
    <source>
        <dbReference type="EMBL" id="PWW31393.1"/>
    </source>
</evidence>
<keyword evidence="1" id="KW-1133">Transmembrane helix</keyword>
<name>A0A2V3A8Y7_9BACI</name>
<gene>
    <name evidence="2" type="ORF">DFO73_102390</name>
</gene>
<keyword evidence="1" id="KW-0812">Transmembrane</keyword>
<evidence type="ECO:0000256" key="1">
    <source>
        <dbReference type="SAM" id="Phobius"/>
    </source>
</evidence>
<evidence type="ECO:0000313" key="3">
    <source>
        <dbReference type="Proteomes" id="UP000247150"/>
    </source>
</evidence>
<comment type="caution">
    <text evidence="2">The sequence shown here is derived from an EMBL/GenBank/DDBJ whole genome shotgun (WGS) entry which is preliminary data.</text>
</comment>
<reference evidence="2 3" key="1">
    <citation type="submission" date="2018-05" db="EMBL/GenBank/DDBJ databases">
        <title>Freshwater and sediment microbial communities from various areas in North America, analyzing microbe dynamics in response to fracking.</title>
        <authorList>
            <person name="Lamendella R."/>
        </authorList>
    </citation>
    <scope>NUCLEOTIDE SEQUENCE [LARGE SCALE GENOMIC DNA]</scope>
    <source>
        <strain evidence="2 3">15_TX</strain>
    </source>
</reference>
<protein>
    <submittedName>
        <fullName evidence="2">Uncharacterized protein</fullName>
    </submittedName>
</protein>